<evidence type="ECO:0000313" key="3">
    <source>
        <dbReference type="Proteomes" id="UP000295157"/>
    </source>
</evidence>
<gene>
    <name evidence="2" type="ORF">E1267_38865</name>
</gene>
<evidence type="ECO:0000259" key="1">
    <source>
        <dbReference type="PROSITE" id="PS50943"/>
    </source>
</evidence>
<protein>
    <submittedName>
        <fullName evidence="2">Helix-turn-helix domain-containing protein</fullName>
    </submittedName>
</protein>
<sequence length="212" mass="22820">MAAQSPVGPKTSKPISRIWNPSAHSVASFVVMTGECVRLHYAVSGIRVNKGLSASSCTMTGVGDGVRVEEAIGLQIARLRAERRISLTELGEALGRYLDRPWSRQAVHQAERGQRSFTAAELTALALALDTSVPALFRAEGDRIELPGGAVSPEEYRGILLNRERDTPLDGVEELIIALHDIGEVLSRPALVRLARIGEVAEQVAGPESHRA</sequence>
<dbReference type="InterPro" id="IPR010982">
    <property type="entry name" value="Lambda_DNA-bd_dom_sf"/>
</dbReference>
<dbReference type="Proteomes" id="UP000295157">
    <property type="component" value="Unassembled WGS sequence"/>
</dbReference>
<feature type="domain" description="HTH cro/C1-type" evidence="1">
    <location>
        <begin position="76"/>
        <end position="136"/>
    </location>
</feature>
<dbReference type="GO" id="GO:0003677">
    <property type="term" value="F:DNA binding"/>
    <property type="evidence" value="ECO:0007669"/>
    <property type="project" value="InterPro"/>
</dbReference>
<dbReference type="SUPFAM" id="SSF47413">
    <property type="entry name" value="lambda repressor-like DNA-binding domains"/>
    <property type="match status" value="1"/>
</dbReference>
<dbReference type="SMART" id="SM00530">
    <property type="entry name" value="HTH_XRE"/>
    <property type="match status" value="1"/>
</dbReference>
<evidence type="ECO:0000313" key="2">
    <source>
        <dbReference type="EMBL" id="TDB98351.1"/>
    </source>
</evidence>
<name>A0A4R4MXP1_9ACTN</name>
<accession>A0A4R4MXP1</accession>
<keyword evidence="3" id="KW-1185">Reference proteome</keyword>
<reference evidence="2 3" key="1">
    <citation type="submission" date="2019-02" db="EMBL/GenBank/DDBJ databases">
        <title>Draft genome sequences of novel Actinobacteria.</title>
        <authorList>
            <person name="Sahin N."/>
            <person name="Ay H."/>
            <person name="Saygin H."/>
        </authorList>
    </citation>
    <scope>NUCLEOTIDE SEQUENCE [LARGE SCALE GENOMIC DNA]</scope>
    <source>
        <strain evidence="2 3">KC201</strain>
    </source>
</reference>
<dbReference type="EMBL" id="SMJZ01000245">
    <property type="protein sequence ID" value="TDB98351.1"/>
    <property type="molecule type" value="Genomic_DNA"/>
</dbReference>
<comment type="caution">
    <text evidence="2">The sequence shown here is derived from an EMBL/GenBank/DDBJ whole genome shotgun (WGS) entry which is preliminary data.</text>
</comment>
<dbReference type="AlphaFoldDB" id="A0A4R4MXP1"/>
<dbReference type="PROSITE" id="PS50943">
    <property type="entry name" value="HTH_CROC1"/>
    <property type="match status" value="1"/>
</dbReference>
<dbReference type="InterPro" id="IPR001387">
    <property type="entry name" value="Cro/C1-type_HTH"/>
</dbReference>
<dbReference type="OrthoDB" id="4217096at2"/>
<proteinExistence type="predicted"/>
<dbReference type="Gene3D" id="1.10.260.40">
    <property type="entry name" value="lambda repressor-like DNA-binding domains"/>
    <property type="match status" value="1"/>
</dbReference>
<dbReference type="Pfam" id="PF13560">
    <property type="entry name" value="HTH_31"/>
    <property type="match status" value="1"/>
</dbReference>
<organism evidence="2 3">
    <name type="scientific">Nonomuraea longispora</name>
    <dbReference type="NCBI Taxonomy" id="1848320"/>
    <lineage>
        <taxon>Bacteria</taxon>
        <taxon>Bacillati</taxon>
        <taxon>Actinomycetota</taxon>
        <taxon>Actinomycetes</taxon>
        <taxon>Streptosporangiales</taxon>
        <taxon>Streptosporangiaceae</taxon>
        <taxon>Nonomuraea</taxon>
    </lineage>
</organism>